<proteinExistence type="predicted"/>
<organism evidence="2 3">
    <name type="scientific">Streptomyces katrae</name>
    <dbReference type="NCBI Taxonomy" id="68223"/>
    <lineage>
        <taxon>Bacteria</taxon>
        <taxon>Bacillati</taxon>
        <taxon>Actinomycetota</taxon>
        <taxon>Actinomycetes</taxon>
        <taxon>Kitasatosporales</taxon>
        <taxon>Streptomycetaceae</taxon>
        <taxon>Streptomyces</taxon>
    </lineage>
</organism>
<evidence type="ECO:0000313" key="3">
    <source>
        <dbReference type="Proteomes" id="UP001223390"/>
    </source>
</evidence>
<evidence type="ECO:0000256" key="1">
    <source>
        <dbReference type="SAM" id="MobiDB-lite"/>
    </source>
</evidence>
<feature type="compositionally biased region" description="Low complexity" evidence="1">
    <location>
        <begin position="36"/>
        <end position="47"/>
    </location>
</feature>
<dbReference type="RefSeq" id="WP_125814385.1">
    <property type="nucleotide sequence ID" value="NZ_JASITI010000003.1"/>
</dbReference>
<gene>
    <name evidence="2" type="ORF">QEZ40_003500</name>
</gene>
<dbReference type="Proteomes" id="UP001223390">
    <property type="component" value="Unassembled WGS sequence"/>
</dbReference>
<protein>
    <submittedName>
        <fullName evidence="2">Uncharacterized protein</fullName>
    </submittedName>
</protein>
<feature type="region of interest" description="Disordered" evidence="1">
    <location>
        <begin position="114"/>
        <end position="133"/>
    </location>
</feature>
<keyword evidence="3" id="KW-1185">Reference proteome</keyword>
<dbReference type="EMBL" id="JASITI010000003">
    <property type="protein sequence ID" value="MDK9494865.1"/>
    <property type="molecule type" value="Genomic_DNA"/>
</dbReference>
<sequence length="174" mass="17524">MNTNRGHDAQERRAALLPDAGAMVDEHGRAPGAASRTGTGAGPAADAARLDAERAAEAEVNVLVSHCDRAGADAVLGVLAEAFPGMAPPVPERAGASAAAPSIWSATVDVRHRAPGASPRARPAGPATAELDGAAEPVRAVRAVLEDAFAGEHLGTVSGEHELQVALRLTARAS</sequence>
<feature type="compositionally biased region" description="Basic and acidic residues" evidence="1">
    <location>
        <begin position="1"/>
        <end position="14"/>
    </location>
</feature>
<name>A0ABT7GPK1_9ACTN</name>
<reference evidence="2 3" key="1">
    <citation type="submission" date="2023-05" db="EMBL/GenBank/DDBJ databases">
        <title>Sequencing and Assembly of Streptomyces sp. NP73.</title>
        <authorList>
            <person name="Konwar A.N."/>
            <person name="Saikia K."/>
            <person name="Thakur D."/>
        </authorList>
    </citation>
    <scope>NUCLEOTIDE SEQUENCE [LARGE SCALE GENOMIC DNA]</scope>
    <source>
        <strain evidence="2 3">NP73</strain>
    </source>
</reference>
<feature type="compositionally biased region" description="Low complexity" evidence="1">
    <location>
        <begin position="115"/>
        <end position="129"/>
    </location>
</feature>
<comment type="caution">
    <text evidence="2">The sequence shown here is derived from an EMBL/GenBank/DDBJ whole genome shotgun (WGS) entry which is preliminary data.</text>
</comment>
<evidence type="ECO:0000313" key="2">
    <source>
        <dbReference type="EMBL" id="MDK9494865.1"/>
    </source>
</evidence>
<accession>A0ABT7GPK1</accession>
<feature type="region of interest" description="Disordered" evidence="1">
    <location>
        <begin position="1"/>
        <end position="50"/>
    </location>
</feature>